<accession>A0A918A2R7</accession>
<organism evidence="2 3">
    <name type="scientific">Nonomuraea glycinis</name>
    <dbReference type="NCBI Taxonomy" id="2047744"/>
    <lineage>
        <taxon>Bacteria</taxon>
        <taxon>Bacillati</taxon>
        <taxon>Actinomycetota</taxon>
        <taxon>Actinomycetes</taxon>
        <taxon>Streptosporangiales</taxon>
        <taxon>Streptosporangiaceae</taxon>
        <taxon>Nonomuraea</taxon>
    </lineage>
</organism>
<keyword evidence="1" id="KW-1133">Transmembrane helix</keyword>
<gene>
    <name evidence="2" type="ORF">GCM10012278_17200</name>
</gene>
<dbReference type="RefSeq" id="WP_189137913.1">
    <property type="nucleotide sequence ID" value="NZ_BMNK01000002.1"/>
</dbReference>
<evidence type="ECO:0000313" key="2">
    <source>
        <dbReference type="EMBL" id="GGP03931.1"/>
    </source>
</evidence>
<dbReference type="EMBL" id="BMNK01000002">
    <property type="protein sequence ID" value="GGP03931.1"/>
    <property type="molecule type" value="Genomic_DNA"/>
</dbReference>
<sequence>MTDDLEMSLTAELAAAARHAPRPADDLLARIEEEHRKRHRHGAVWFAAAASVVLLTAGAPLVIDAAGETPAATPSPAVATTEAPVPKADKTYPPIEKVWPGAVHVVPAMLPNGRPFTPEVFLDDRTVLVRTEKDGDADKVDGLWAYDVKARTARLLVRVTPPPKTVITTGSVLADRDRLYWWTVRKQERRRIVDIWTAPRAGGTQSRLTTFEGVPGYGGIDLEIVGDKAVWTRWGKGGVFEMPLSGGTPRLLPGTSAYTLISWPWAATPPYDHKKWKKKRVIFGDLLDIKTGKRSKAAVEPPAFCGISWCVKSGTLVSREGSTRDLPGMTDASSSPALDRFLLLLQRAEGGGPRGQVLYDVTTRRGADLGMRPAKRGEQWGMPVAVLDARAPGLFRYDRDGKQVIVNLRAIR</sequence>
<keyword evidence="1" id="KW-0472">Membrane</keyword>
<protein>
    <submittedName>
        <fullName evidence="2">Uncharacterized protein</fullName>
    </submittedName>
</protein>
<reference evidence="2" key="1">
    <citation type="journal article" date="2014" name="Int. J. Syst. Evol. Microbiol.">
        <title>Complete genome sequence of Corynebacterium casei LMG S-19264T (=DSM 44701T), isolated from a smear-ripened cheese.</title>
        <authorList>
            <consortium name="US DOE Joint Genome Institute (JGI-PGF)"/>
            <person name="Walter F."/>
            <person name="Albersmeier A."/>
            <person name="Kalinowski J."/>
            <person name="Ruckert C."/>
        </authorList>
    </citation>
    <scope>NUCLEOTIDE SEQUENCE</scope>
    <source>
        <strain evidence="2">CGMCC 4.7430</strain>
    </source>
</reference>
<name>A0A918A2R7_9ACTN</name>
<keyword evidence="1" id="KW-0812">Transmembrane</keyword>
<evidence type="ECO:0000256" key="1">
    <source>
        <dbReference type="SAM" id="Phobius"/>
    </source>
</evidence>
<keyword evidence="3" id="KW-1185">Reference proteome</keyword>
<dbReference type="Proteomes" id="UP000660745">
    <property type="component" value="Unassembled WGS sequence"/>
</dbReference>
<proteinExistence type="predicted"/>
<dbReference type="AlphaFoldDB" id="A0A918A2R7"/>
<dbReference type="SUPFAM" id="SSF69304">
    <property type="entry name" value="Tricorn protease N-terminal domain"/>
    <property type="match status" value="1"/>
</dbReference>
<evidence type="ECO:0000313" key="3">
    <source>
        <dbReference type="Proteomes" id="UP000660745"/>
    </source>
</evidence>
<comment type="caution">
    <text evidence="2">The sequence shown here is derived from an EMBL/GenBank/DDBJ whole genome shotgun (WGS) entry which is preliminary data.</text>
</comment>
<reference evidence="2" key="2">
    <citation type="submission" date="2020-09" db="EMBL/GenBank/DDBJ databases">
        <authorList>
            <person name="Sun Q."/>
            <person name="Zhou Y."/>
        </authorList>
    </citation>
    <scope>NUCLEOTIDE SEQUENCE</scope>
    <source>
        <strain evidence="2">CGMCC 4.7430</strain>
    </source>
</reference>
<feature type="transmembrane region" description="Helical" evidence="1">
    <location>
        <begin position="43"/>
        <end position="63"/>
    </location>
</feature>